<dbReference type="EMBL" id="JABBFV010000027">
    <property type="protein sequence ID" value="NML12819.1"/>
    <property type="molecule type" value="Genomic_DNA"/>
</dbReference>
<dbReference type="SMART" id="SM00347">
    <property type="entry name" value="HTH_MARR"/>
    <property type="match status" value="1"/>
</dbReference>
<evidence type="ECO:0000259" key="5">
    <source>
        <dbReference type="PROSITE" id="PS50995"/>
    </source>
</evidence>
<dbReference type="PRINTS" id="PR00598">
    <property type="entry name" value="HTHMARR"/>
</dbReference>
<dbReference type="PANTHER" id="PTHR42756">
    <property type="entry name" value="TRANSCRIPTIONAL REGULATOR, MARR"/>
    <property type="match status" value="1"/>
</dbReference>
<keyword evidence="7" id="KW-1185">Reference proteome</keyword>
<name>A0A7X9ZVX5_9SPHN</name>
<keyword evidence="3" id="KW-0804">Transcription</keyword>
<dbReference type="PROSITE" id="PS50995">
    <property type="entry name" value="HTH_MARR_2"/>
    <property type="match status" value="1"/>
</dbReference>
<dbReference type="GO" id="GO:0003700">
    <property type="term" value="F:DNA-binding transcription factor activity"/>
    <property type="evidence" value="ECO:0007669"/>
    <property type="project" value="InterPro"/>
</dbReference>
<evidence type="ECO:0000313" key="6">
    <source>
        <dbReference type="EMBL" id="NML12819.1"/>
    </source>
</evidence>
<evidence type="ECO:0000256" key="4">
    <source>
        <dbReference type="SAM" id="MobiDB-lite"/>
    </source>
</evidence>
<dbReference type="PANTHER" id="PTHR42756:SF1">
    <property type="entry name" value="TRANSCRIPTIONAL REPRESSOR OF EMRAB OPERON"/>
    <property type="match status" value="1"/>
</dbReference>
<feature type="domain" description="HTH marR-type" evidence="5">
    <location>
        <begin position="32"/>
        <end position="165"/>
    </location>
</feature>
<gene>
    <name evidence="6" type="ORF">HHL08_22245</name>
</gene>
<dbReference type="InterPro" id="IPR000835">
    <property type="entry name" value="HTH_MarR-typ"/>
</dbReference>
<feature type="region of interest" description="Disordered" evidence="4">
    <location>
        <begin position="1"/>
        <end position="31"/>
    </location>
</feature>
<keyword evidence="2" id="KW-0238">DNA-binding</keyword>
<dbReference type="AlphaFoldDB" id="A0A7X9ZVX5"/>
<dbReference type="Proteomes" id="UP000519023">
    <property type="component" value="Unassembled WGS sequence"/>
</dbReference>
<dbReference type="GO" id="GO:0003677">
    <property type="term" value="F:DNA binding"/>
    <property type="evidence" value="ECO:0007669"/>
    <property type="project" value="UniProtKB-KW"/>
</dbReference>
<organism evidence="6 7">
    <name type="scientific">Sphingobium psychrophilum</name>
    <dbReference type="NCBI Taxonomy" id="2728834"/>
    <lineage>
        <taxon>Bacteria</taxon>
        <taxon>Pseudomonadati</taxon>
        <taxon>Pseudomonadota</taxon>
        <taxon>Alphaproteobacteria</taxon>
        <taxon>Sphingomonadales</taxon>
        <taxon>Sphingomonadaceae</taxon>
        <taxon>Sphingobium</taxon>
    </lineage>
</organism>
<reference evidence="6 7" key="1">
    <citation type="submission" date="2020-04" db="EMBL/GenBank/DDBJ databases">
        <title>Sphingobium sp. AR-3-1 isolated from Arctic soil.</title>
        <authorList>
            <person name="Dahal R.H."/>
            <person name="Chaudhary D.K."/>
        </authorList>
    </citation>
    <scope>NUCLEOTIDE SEQUENCE [LARGE SCALE GENOMIC DNA]</scope>
    <source>
        <strain evidence="6 7">AR-3-1</strain>
    </source>
</reference>
<dbReference type="InterPro" id="IPR036388">
    <property type="entry name" value="WH-like_DNA-bd_sf"/>
</dbReference>
<comment type="caution">
    <text evidence="6">The sequence shown here is derived from an EMBL/GenBank/DDBJ whole genome shotgun (WGS) entry which is preliminary data.</text>
</comment>
<protein>
    <submittedName>
        <fullName evidence="6">Winged helix-turn-helix transcriptional regulator</fullName>
    </submittedName>
</protein>
<dbReference type="Gene3D" id="1.10.10.10">
    <property type="entry name" value="Winged helix-like DNA-binding domain superfamily/Winged helix DNA-binding domain"/>
    <property type="match status" value="1"/>
</dbReference>
<sequence length="193" mass="21735">MPYRNTMSNSSPPRKSSASAKSPRPRAAEISPADTLHRLLRLSNKLMAPFTTYLEHRYKISLNEFRLLMLIGRHPHSASHELAEMTGVNPMSVSRAVAALQKHGRIAVERDPSNKRRKTLVLTDEGRRLYGLMRPQTDKVATYLVSALATQEVDLLNQYLDMLVDTLEATDDSGNSRFLEFTRPDGDDEEPAD</sequence>
<dbReference type="SUPFAM" id="SSF46785">
    <property type="entry name" value="Winged helix' DNA-binding domain"/>
    <property type="match status" value="1"/>
</dbReference>
<evidence type="ECO:0000256" key="3">
    <source>
        <dbReference type="ARBA" id="ARBA00023163"/>
    </source>
</evidence>
<evidence type="ECO:0000313" key="7">
    <source>
        <dbReference type="Proteomes" id="UP000519023"/>
    </source>
</evidence>
<accession>A0A7X9ZVX5</accession>
<proteinExistence type="predicted"/>
<dbReference type="InterPro" id="IPR036390">
    <property type="entry name" value="WH_DNA-bd_sf"/>
</dbReference>
<feature type="compositionally biased region" description="Low complexity" evidence="4">
    <location>
        <begin position="10"/>
        <end position="22"/>
    </location>
</feature>
<evidence type="ECO:0000256" key="1">
    <source>
        <dbReference type="ARBA" id="ARBA00023015"/>
    </source>
</evidence>
<dbReference type="Pfam" id="PF01047">
    <property type="entry name" value="MarR"/>
    <property type="match status" value="1"/>
</dbReference>
<keyword evidence="1" id="KW-0805">Transcription regulation</keyword>
<evidence type="ECO:0000256" key="2">
    <source>
        <dbReference type="ARBA" id="ARBA00023125"/>
    </source>
</evidence>
<feature type="region of interest" description="Disordered" evidence="4">
    <location>
        <begin position="174"/>
        <end position="193"/>
    </location>
</feature>